<accession>A0A9D4IYW6</accession>
<keyword evidence="3" id="KW-1185">Reference proteome</keyword>
<dbReference type="Proteomes" id="UP000828390">
    <property type="component" value="Unassembled WGS sequence"/>
</dbReference>
<dbReference type="AlphaFoldDB" id="A0A9D4IYW6"/>
<gene>
    <name evidence="2" type="ORF">DPMN_145524</name>
</gene>
<feature type="compositionally biased region" description="Basic and acidic residues" evidence="1">
    <location>
        <begin position="51"/>
        <end position="60"/>
    </location>
</feature>
<reference evidence="2" key="1">
    <citation type="journal article" date="2019" name="bioRxiv">
        <title>The Genome of the Zebra Mussel, Dreissena polymorpha: A Resource for Invasive Species Research.</title>
        <authorList>
            <person name="McCartney M.A."/>
            <person name="Auch B."/>
            <person name="Kono T."/>
            <person name="Mallez S."/>
            <person name="Zhang Y."/>
            <person name="Obille A."/>
            <person name="Becker A."/>
            <person name="Abrahante J.E."/>
            <person name="Garbe J."/>
            <person name="Badalamenti J.P."/>
            <person name="Herman A."/>
            <person name="Mangelson H."/>
            <person name="Liachko I."/>
            <person name="Sullivan S."/>
            <person name="Sone E.D."/>
            <person name="Koren S."/>
            <person name="Silverstein K.A.T."/>
            <person name="Beckman K.B."/>
            <person name="Gohl D.M."/>
        </authorList>
    </citation>
    <scope>NUCLEOTIDE SEQUENCE</scope>
    <source>
        <strain evidence="2">Duluth1</strain>
        <tissue evidence="2">Whole animal</tissue>
    </source>
</reference>
<feature type="region of interest" description="Disordered" evidence="1">
    <location>
        <begin position="46"/>
        <end position="68"/>
    </location>
</feature>
<evidence type="ECO:0000256" key="1">
    <source>
        <dbReference type="SAM" id="MobiDB-lite"/>
    </source>
</evidence>
<proteinExistence type="predicted"/>
<name>A0A9D4IYW6_DREPO</name>
<comment type="caution">
    <text evidence="2">The sequence shown here is derived from an EMBL/GenBank/DDBJ whole genome shotgun (WGS) entry which is preliminary data.</text>
</comment>
<organism evidence="2 3">
    <name type="scientific">Dreissena polymorpha</name>
    <name type="common">Zebra mussel</name>
    <name type="synonym">Mytilus polymorpha</name>
    <dbReference type="NCBI Taxonomy" id="45954"/>
    <lineage>
        <taxon>Eukaryota</taxon>
        <taxon>Metazoa</taxon>
        <taxon>Spiralia</taxon>
        <taxon>Lophotrochozoa</taxon>
        <taxon>Mollusca</taxon>
        <taxon>Bivalvia</taxon>
        <taxon>Autobranchia</taxon>
        <taxon>Heteroconchia</taxon>
        <taxon>Euheterodonta</taxon>
        <taxon>Imparidentia</taxon>
        <taxon>Neoheterodontei</taxon>
        <taxon>Myida</taxon>
        <taxon>Dreissenoidea</taxon>
        <taxon>Dreissenidae</taxon>
        <taxon>Dreissena</taxon>
    </lineage>
</organism>
<reference evidence="2" key="2">
    <citation type="submission" date="2020-11" db="EMBL/GenBank/DDBJ databases">
        <authorList>
            <person name="McCartney M.A."/>
            <person name="Auch B."/>
            <person name="Kono T."/>
            <person name="Mallez S."/>
            <person name="Becker A."/>
            <person name="Gohl D.M."/>
            <person name="Silverstein K.A.T."/>
            <person name="Koren S."/>
            <person name="Bechman K.B."/>
            <person name="Herman A."/>
            <person name="Abrahante J.E."/>
            <person name="Garbe J."/>
        </authorList>
    </citation>
    <scope>NUCLEOTIDE SEQUENCE</scope>
    <source>
        <strain evidence="2">Duluth1</strain>
        <tissue evidence="2">Whole animal</tissue>
    </source>
</reference>
<protein>
    <submittedName>
        <fullName evidence="2">Uncharacterized protein</fullName>
    </submittedName>
</protein>
<evidence type="ECO:0000313" key="2">
    <source>
        <dbReference type="EMBL" id="KAH3792035.1"/>
    </source>
</evidence>
<dbReference type="EMBL" id="JAIWYP010000007">
    <property type="protein sequence ID" value="KAH3792035.1"/>
    <property type="molecule type" value="Genomic_DNA"/>
</dbReference>
<evidence type="ECO:0000313" key="3">
    <source>
        <dbReference type="Proteomes" id="UP000828390"/>
    </source>
</evidence>
<sequence length="68" mass="7902">MPCLYQCLWYPASTTRRKPSAGLVPEYVLHDSHSVHSRLWRHLPRHMAQPDVHHGHDHSRPAHSPHSV</sequence>